<reference evidence="2 3" key="1">
    <citation type="submission" date="2023-03" db="EMBL/GenBank/DDBJ databases">
        <title>High recombination rates correlate with genetic variation in Cardiocondyla obscurior ants.</title>
        <authorList>
            <person name="Errbii M."/>
        </authorList>
    </citation>
    <scope>NUCLEOTIDE SEQUENCE [LARGE SCALE GENOMIC DNA]</scope>
    <source>
        <strain evidence="2">Alpha-2009</strain>
        <tissue evidence="2">Whole body</tissue>
    </source>
</reference>
<gene>
    <name evidence="2" type="ORF">PUN28_013972</name>
</gene>
<dbReference type="AlphaFoldDB" id="A0AAW2F754"/>
<name>A0AAW2F754_9HYME</name>
<protein>
    <submittedName>
        <fullName evidence="2">Uncharacterized protein</fullName>
    </submittedName>
</protein>
<dbReference type="Proteomes" id="UP001430953">
    <property type="component" value="Unassembled WGS sequence"/>
</dbReference>
<keyword evidence="3" id="KW-1185">Reference proteome</keyword>
<evidence type="ECO:0000256" key="1">
    <source>
        <dbReference type="SAM" id="MobiDB-lite"/>
    </source>
</evidence>
<sequence length="127" mass="14959">MTVRRVSWSPIAAAGRQQKPPRHSVQIKVVRVNGKDTFRDRICLQSTSPPQKFKERSKIYLNSSISSMNSILETGMKKDTENRDPAKRRNCSPPENRPFRVWQRKEEMENEDRSMIKTHFQDNESQR</sequence>
<feature type="compositionally biased region" description="Basic and acidic residues" evidence="1">
    <location>
        <begin position="75"/>
        <end position="87"/>
    </location>
</feature>
<dbReference type="EMBL" id="JADYXP020000014">
    <property type="protein sequence ID" value="KAL0110708.1"/>
    <property type="molecule type" value="Genomic_DNA"/>
</dbReference>
<accession>A0AAW2F754</accession>
<comment type="caution">
    <text evidence="2">The sequence shown here is derived from an EMBL/GenBank/DDBJ whole genome shotgun (WGS) entry which is preliminary data.</text>
</comment>
<evidence type="ECO:0000313" key="2">
    <source>
        <dbReference type="EMBL" id="KAL0110708.1"/>
    </source>
</evidence>
<organism evidence="2 3">
    <name type="scientific">Cardiocondyla obscurior</name>
    <dbReference type="NCBI Taxonomy" id="286306"/>
    <lineage>
        <taxon>Eukaryota</taxon>
        <taxon>Metazoa</taxon>
        <taxon>Ecdysozoa</taxon>
        <taxon>Arthropoda</taxon>
        <taxon>Hexapoda</taxon>
        <taxon>Insecta</taxon>
        <taxon>Pterygota</taxon>
        <taxon>Neoptera</taxon>
        <taxon>Endopterygota</taxon>
        <taxon>Hymenoptera</taxon>
        <taxon>Apocrita</taxon>
        <taxon>Aculeata</taxon>
        <taxon>Formicoidea</taxon>
        <taxon>Formicidae</taxon>
        <taxon>Myrmicinae</taxon>
        <taxon>Cardiocondyla</taxon>
    </lineage>
</organism>
<feature type="region of interest" description="Disordered" evidence="1">
    <location>
        <begin position="1"/>
        <end position="23"/>
    </location>
</feature>
<feature type="compositionally biased region" description="Basic and acidic residues" evidence="1">
    <location>
        <begin position="103"/>
        <end position="127"/>
    </location>
</feature>
<proteinExistence type="predicted"/>
<feature type="region of interest" description="Disordered" evidence="1">
    <location>
        <begin position="74"/>
        <end position="127"/>
    </location>
</feature>
<evidence type="ECO:0000313" key="3">
    <source>
        <dbReference type="Proteomes" id="UP001430953"/>
    </source>
</evidence>